<proteinExistence type="predicted"/>
<dbReference type="WBParaSite" id="nRc.2.0.1.t40035-RA">
    <property type="protein sequence ID" value="nRc.2.0.1.t40035-RA"/>
    <property type="gene ID" value="nRc.2.0.1.g40035"/>
</dbReference>
<sequence length="20" mass="2295">MPGILCEKEILDENCFLTIL</sequence>
<dbReference type="AlphaFoldDB" id="A0A915KPP3"/>
<accession>A0A915KPP3</accession>
<organism evidence="1 2">
    <name type="scientific">Romanomermis culicivorax</name>
    <name type="common">Nematode worm</name>
    <dbReference type="NCBI Taxonomy" id="13658"/>
    <lineage>
        <taxon>Eukaryota</taxon>
        <taxon>Metazoa</taxon>
        <taxon>Ecdysozoa</taxon>
        <taxon>Nematoda</taxon>
        <taxon>Enoplea</taxon>
        <taxon>Dorylaimia</taxon>
        <taxon>Mermithida</taxon>
        <taxon>Mermithoidea</taxon>
        <taxon>Mermithidae</taxon>
        <taxon>Romanomermis</taxon>
    </lineage>
</organism>
<evidence type="ECO:0000313" key="1">
    <source>
        <dbReference type="Proteomes" id="UP000887565"/>
    </source>
</evidence>
<reference evidence="2" key="1">
    <citation type="submission" date="2022-11" db="UniProtKB">
        <authorList>
            <consortium name="WormBaseParasite"/>
        </authorList>
    </citation>
    <scope>IDENTIFICATION</scope>
</reference>
<keyword evidence="1" id="KW-1185">Reference proteome</keyword>
<evidence type="ECO:0000313" key="2">
    <source>
        <dbReference type="WBParaSite" id="nRc.2.0.1.t40035-RA"/>
    </source>
</evidence>
<dbReference type="Proteomes" id="UP000887565">
    <property type="component" value="Unplaced"/>
</dbReference>
<protein>
    <submittedName>
        <fullName evidence="2">Uncharacterized protein</fullName>
    </submittedName>
</protein>
<name>A0A915KPP3_ROMCU</name>